<accession>A0A3G4ZXW6</accession>
<evidence type="ECO:0000313" key="1">
    <source>
        <dbReference type="EMBL" id="AYV79762.1"/>
    </source>
</evidence>
<proteinExistence type="predicted"/>
<reference evidence="1" key="1">
    <citation type="submission" date="2018-10" db="EMBL/GenBank/DDBJ databases">
        <title>Hidden diversity of soil giant viruses.</title>
        <authorList>
            <person name="Schulz F."/>
            <person name="Alteio L."/>
            <person name="Goudeau D."/>
            <person name="Ryan E.M."/>
            <person name="Malmstrom R.R."/>
            <person name="Blanchard J."/>
            <person name="Woyke T."/>
        </authorList>
    </citation>
    <scope>NUCLEOTIDE SEQUENCE</scope>
    <source>
        <strain evidence="1">FNV1</strain>
    </source>
</reference>
<organism evidence="1">
    <name type="scientific">Faunusvirus sp</name>
    <dbReference type="NCBI Taxonomy" id="2487766"/>
    <lineage>
        <taxon>Viruses</taxon>
        <taxon>Varidnaviria</taxon>
        <taxon>Bamfordvirae</taxon>
        <taxon>Nucleocytoviricota</taxon>
        <taxon>Megaviricetes</taxon>
        <taxon>Imitervirales</taxon>
        <taxon>Mimiviridae</taxon>
    </lineage>
</organism>
<sequence>MAGIASCACKYMCSRHAAAGYTHCNRACATGSCEHAVKALGRDIGRSLCKCRGCGRAVYTTVSASGVTKYGTHCGKTCRDGKCDHSVALAAIKADADATCVCRGCLAKRHPGSEFCSRKCRDDKCDGHGVGRWVEPDYRACICKGCTAYRFDGSEYCSKSCRDGLCDGHGVWFIRQS</sequence>
<protein>
    <submittedName>
        <fullName evidence="1">Uncharacterized protein</fullName>
    </submittedName>
</protein>
<dbReference type="EMBL" id="MK072178">
    <property type="protein sequence ID" value="AYV79762.1"/>
    <property type="molecule type" value="Genomic_DNA"/>
</dbReference>
<name>A0A3G4ZXW6_9VIRU</name>
<gene>
    <name evidence="1" type="ORF">Faunusvirus47_3</name>
</gene>